<keyword evidence="1" id="KW-0862">Zinc</keyword>
<dbReference type="GO" id="GO:0008270">
    <property type="term" value="F:zinc ion binding"/>
    <property type="evidence" value="ECO:0007669"/>
    <property type="project" value="UniProtKB-KW"/>
</dbReference>
<dbReference type="GO" id="GO:0003676">
    <property type="term" value="F:nucleic acid binding"/>
    <property type="evidence" value="ECO:0007669"/>
    <property type="project" value="InterPro"/>
</dbReference>
<feature type="domain" description="CCHC-type" evidence="2">
    <location>
        <begin position="226"/>
        <end position="239"/>
    </location>
</feature>
<accession>A0A834TIE3</accession>
<dbReference type="AlphaFoldDB" id="A0A834TIE3"/>
<evidence type="ECO:0000259" key="2">
    <source>
        <dbReference type="PROSITE" id="PS50158"/>
    </source>
</evidence>
<dbReference type="PANTHER" id="PTHR31286:SF167">
    <property type="entry name" value="OS09G0268800 PROTEIN"/>
    <property type="match status" value="1"/>
</dbReference>
<evidence type="ECO:0000313" key="4">
    <source>
        <dbReference type="Proteomes" id="UP000634136"/>
    </source>
</evidence>
<dbReference type="Proteomes" id="UP000634136">
    <property type="component" value="Unassembled WGS sequence"/>
</dbReference>
<dbReference type="PROSITE" id="PS50158">
    <property type="entry name" value="ZF_CCHC"/>
    <property type="match status" value="1"/>
</dbReference>
<protein>
    <recommendedName>
        <fullName evidence="2">CCHC-type domain-containing protein</fullName>
    </recommendedName>
</protein>
<dbReference type="InterPro" id="IPR025558">
    <property type="entry name" value="DUF4283"/>
</dbReference>
<proteinExistence type="predicted"/>
<sequence length="775" mass="89255">MDTTNSFSAFYPNHPSPSSSVFLDVNGLPRASLPRQGPIINFNRNIIEERTTIWSKRIIAALIDWKDMPQFRLQFILNNNWFLQGKVTVKAKHKNFFILEFLNAQDKQFMLENGSWTVQNLLLVLYDWQPGISVENLKVEKVAVWLRFTGVPMELICNRVAFLLGQTAGEVVQLDPINDKEDNIQVLRVKVMVDPSKPLLMGTFLPLGNGNKIWVSCTPERAYRVCEQCGRLGHLDRDCNWNVLKTFTELQNQRKKFFTKFGYAYWVDTQHVLFECPKRKTQEWSFRDTTLIQVEYSTSNVTFKVFEQYKGDPSLNIQFGIQNLNHDQRGSRGNMFPPAENQENMEQGFQQINQEQVEQGFMEKVNVVTEAKFENYPGATKGEVESVLFEDEKKWTDVFLATKEQLPGDDGFPSPSDYGYEDIIDDIREDIAKDLPTDSETSGDPMVVEELNCHQIQCGIGPLVNLDSGESFNCGIQETDDRKNQEQSQIPEGVVVELEFDDSINQVLSQLNLPTRVMDMLGERLRGWAEIISQDESSMHTYQMRTDFIRQGEGLAMMVYNHDQGKLRWDISHMQLKVINSISYNDKTLIYIPSYNGPSLYSPFNWYFNLSLWAYFVASTVLYNKLCSPAKHIIEVPGTAGNRTRVGVKRQGNFPQNKKRKKLKVKTRVGEIRGIKRKTKGTEVVLEGLGMWLGTKRIKVAHKELRVKATWDFMRKMEPNGINSGKYRQLLELATCVEENNLSCWCKGCQKAEKFESHLSQFEGWEKSIPVDRCH</sequence>
<dbReference type="PANTHER" id="PTHR31286">
    <property type="entry name" value="GLYCINE-RICH CELL WALL STRUCTURAL PROTEIN 1.8-LIKE"/>
    <property type="match status" value="1"/>
</dbReference>
<dbReference type="OrthoDB" id="1418158at2759"/>
<dbReference type="InterPro" id="IPR040256">
    <property type="entry name" value="At4g02000-like"/>
</dbReference>
<comment type="caution">
    <text evidence="3">The sequence shown here is derived from an EMBL/GenBank/DDBJ whole genome shotgun (WGS) entry which is preliminary data.</text>
</comment>
<dbReference type="Pfam" id="PF14111">
    <property type="entry name" value="DUF4283"/>
    <property type="match status" value="1"/>
</dbReference>
<organism evidence="3 4">
    <name type="scientific">Senna tora</name>
    <dbReference type="NCBI Taxonomy" id="362788"/>
    <lineage>
        <taxon>Eukaryota</taxon>
        <taxon>Viridiplantae</taxon>
        <taxon>Streptophyta</taxon>
        <taxon>Embryophyta</taxon>
        <taxon>Tracheophyta</taxon>
        <taxon>Spermatophyta</taxon>
        <taxon>Magnoliopsida</taxon>
        <taxon>eudicotyledons</taxon>
        <taxon>Gunneridae</taxon>
        <taxon>Pentapetalae</taxon>
        <taxon>rosids</taxon>
        <taxon>fabids</taxon>
        <taxon>Fabales</taxon>
        <taxon>Fabaceae</taxon>
        <taxon>Caesalpinioideae</taxon>
        <taxon>Cassia clade</taxon>
        <taxon>Senna</taxon>
    </lineage>
</organism>
<dbReference type="InterPro" id="IPR001878">
    <property type="entry name" value="Znf_CCHC"/>
</dbReference>
<reference evidence="3" key="1">
    <citation type="submission" date="2020-09" db="EMBL/GenBank/DDBJ databases">
        <title>Genome-Enabled Discovery of Anthraquinone Biosynthesis in Senna tora.</title>
        <authorList>
            <person name="Kang S.-H."/>
            <person name="Pandey R.P."/>
            <person name="Lee C.-M."/>
            <person name="Sim J.-S."/>
            <person name="Jeong J.-T."/>
            <person name="Choi B.-S."/>
            <person name="Jung M."/>
            <person name="Ginzburg D."/>
            <person name="Zhao K."/>
            <person name="Won S.Y."/>
            <person name="Oh T.-J."/>
            <person name="Yu Y."/>
            <person name="Kim N.-H."/>
            <person name="Lee O.R."/>
            <person name="Lee T.-H."/>
            <person name="Bashyal P."/>
            <person name="Kim T.-S."/>
            <person name="Lee W.-H."/>
            <person name="Kawkins C."/>
            <person name="Kim C.-K."/>
            <person name="Kim J.S."/>
            <person name="Ahn B.O."/>
            <person name="Rhee S.Y."/>
            <person name="Sohng J.K."/>
        </authorList>
    </citation>
    <scope>NUCLEOTIDE SEQUENCE</scope>
    <source>
        <tissue evidence="3">Leaf</tissue>
    </source>
</reference>
<gene>
    <name evidence="3" type="ORF">G2W53_027141</name>
</gene>
<keyword evidence="4" id="KW-1185">Reference proteome</keyword>
<evidence type="ECO:0000256" key="1">
    <source>
        <dbReference type="PROSITE-ProRule" id="PRU00047"/>
    </source>
</evidence>
<keyword evidence="1" id="KW-0863">Zinc-finger</keyword>
<keyword evidence="1" id="KW-0479">Metal-binding</keyword>
<dbReference type="EMBL" id="JAAIUW010000008">
    <property type="protein sequence ID" value="KAF7821686.1"/>
    <property type="molecule type" value="Genomic_DNA"/>
</dbReference>
<evidence type="ECO:0000313" key="3">
    <source>
        <dbReference type="EMBL" id="KAF7821686.1"/>
    </source>
</evidence>
<name>A0A834TIE3_9FABA</name>